<evidence type="ECO:0000256" key="3">
    <source>
        <dbReference type="ARBA" id="ARBA00022692"/>
    </source>
</evidence>
<dbReference type="InterPro" id="IPR003838">
    <property type="entry name" value="ABC3_permease_C"/>
</dbReference>
<feature type="transmembrane region" description="Helical" evidence="7">
    <location>
        <begin position="272"/>
        <end position="299"/>
    </location>
</feature>
<feature type="domain" description="ABC3 transporter permease C-terminal" evidence="8">
    <location>
        <begin position="689"/>
        <end position="799"/>
    </location>
</feature>
<gene>
    <name evidence="10" type="ORF">IM816_06380</name>
</gene>
<sequence length="807" mass="87397">MLKNIRFDLAHAWRLFVRTPGNSLLCILVVALSVGLSLFVYVIDYNIGLKPLPFEGSSQWLSIQMADNPSASLRPRTDVFTYNELRKRTRSVNYLGAFSPRSPIMSEGEASMRLRGAAIEPSLLAALGRKPMLGRLFDDRDGAADASTSVILSYDTWRNYFSGDPQIVGKNIRVDGKMVPVAGVMPADFFAFQDFEVWTPLQKAVLAAPDASLPKVTILAVPAAGASVDAVNADLSQAIASINADYPQAYGAKRRVSVFPAHRMYTHDNIPVIAMATFIAVAVLLLGGLNISMIFFAMLMERSRELALRTALGSTRWRVLRQCLLQSFFVIAFGLVVGAVLAVLAVKWAHGLLDFTSRLQASGRDPNELLVRPLDFVVAIVAAAVLWLLSTLIPAWRISRLDPATTLAGTGKGTAAKGSQRTTSILVGVQVLVSSVLLVICANIATAVSSELRRPVGVAEADRFLSTYASTLGSRYATPDDRLRYWDQLDASIRQRVPGAEVAYMTASPTAPSMQRADIEDRVGAADSKNKLELPFTTVSSNYFDVLGISIRSGRGFDATDVATNQQVAIVDERTAAQYWPNRSPLGQRVQLDPENNGPWLTIVGIASAVSGPYSDVPGVIYRPLKQATPTAFQLLVKVPAPRSDTREQLRTAAFEVDPDVPLHNLQRLDEYLVAINSYKSMVPGFTGIALITVILAASGLFGLISRSVAQRTQEIGIMRALGSTSGRIIRGFMRQAMWYLIVGLIGGVLGIVMTTGMTSVVPNALDGVVMVTLAVLIVMVAVIFGSSYLPARRAVVMEPGDALRYE</sequence>
<evidence type="ECO:0000313" key="11">
    <source>
        <dbReference type="Proteomes" id="UP001056681"/>
    </source>
</evidence>
<name>A0ABY4T479_9GAMM</name>
<keyword evidence="11" id="KW-1185">Reference proteome</keyword>
<comment type="subcellular location">
    <subcellularLocation>
        <location evidence="1">Cell membrane</location>
        <topology evidence="1">Multi-pass membrane protein</topology>
    </subcellularLocation>
</comment>
<feature type="transmembrane region" description="Helical" evidence="7">
    <location>
        <begin position="425"/>
        <end position="445"/>
    </location>
</feature>
<dbReference type="PANTHER" id="PTHR30572">
    <property type="entry name" value="MEMBRANE COMPONENT OF TRANSPORTER-RELATED"/>
    <property type="match status" value="1"/>
</dbReference>
<feature type="domain" description="MacB-like periplasmic core" evidence="9">
    <location>
        <begin position="23"/>
        <end position="237"/>
    </location>
</feature>
<evidence type="ECO:0000256" key="2">
    <source>
        <dbReference type="ARBA" id="ARBA00022475"/>
    </source>
</evidence>
<organism evidence="10 11">
    <name type="scientific">Luteibacter flocculans</name>
    <dbReference type="NCBI Taxonomy" id="2780091"/>
    <lineage>
        <taxon>Bacteria</taxon>
        <taxon>Pseudomonadati</taxon>
        <taxon>Pseudomonadota</taxon>
        <taxon>Gammaproteobacteria</taxon>
        <taxon>Lysobacterales</taxon>
        <taxon>Rhodanobacteraceae</taxon>
        <taxon>Luteibacter</taxon>
    </lineage>
</organism>
<feature type="transmembrane region" description="Helical" evidence="7">
    <location>
        <begin position="738"/>
        <end position="762"/>
    </location>
</feature>
<evidence type="ECO:0000313" key="10">
    <source>
        <dbReference type="EMBL" id="URL59717.1"/>
    </source>
</evidence>
<evidence type="ECO:0000259" key="8">
    <source>
        <dbReference type="Pfam" id="PF02687"/>
    </source>
</evidence>
<dbReference type="Pfam" id="PF12704">
    <property type="entry name" value="MacB_PCD"/>
    <property type="match status" value="2"/>
</dbReference>
<feature type="transmembrane region" description="Helical" evidence="7">
    <location>
        <begin position="682"/>
        <end position="705"/>
    </location>
</feature>
<evidence type="ECO:0000256" key="1">
    <source>
        <dbReference type="ARBA" id="ARBA00004651"/>
    </source>
</evidence>
<keyword evidence="5 7" id="KW-0472">Membrane</keyword>
<keyword evidence="3 7" id="KW-0812">Transmembrane</keyword>
<evidence type="ECO:0000259" key="9">
    <source>
        <dbReference type="Pfam" id="PF12704"/>
    </source>
</evidence>
<dbReference type="RefSeq" id="WP_250340229.1">
    <property type="nucleotide sequence ID" value="NZ_CP063231.1"/>
</dbReference>
<accession>A0ABY4T479</accession>
<proteinExistence type="inferred from homology"/>
<feature type="transmembrane region" description="Helical" evidence="7">
    <location>
        <begin position="369"/>
        <end position="390"/>
    </location>
</feature>
<feature type="transmembrane region" description="Helical" evidence="7">
    <location>
        <begin position="21"/>
        <end position="43"/>
    </location>
</feature>
<dbReference type="InterPro" id="IPR025857">
    <property type="entry name" value="MacB_PCD"/>
</dbReference>
<dbReference type="PANTHER" id="PTHR30572:SF4">
    <property type="entry name" value="ABC TRANSPORTER PERMEASE YTRF"/>
    <property type="match status" value="1"/>
</dbReference>
<evidence type="ECO:0000256" key="4">
    <source>
        <dbReference type="ARBA" id="ARBA00022989"/>
    </source>
</evidence>
<comment type="similarity">
    <text evidence="6">Belongs to the ABC-4 integral membrane protein family.</text>
</comment>
<dbReference type="Proteomes" id="UP001056681">
    <property type="component" value="Chromosome"/>
</dbReference>
<feature type="transmembrane region" description="Helical" evidence="7">
    <location>
        <begin position="768"/>
        <end position="790"/>
    </location>
</feature>
<dbReference type="InterPro" id="IPR050250">
    <property type="entry name" value="Macrolide_Exporter_MacB"/>
</dbReference>
<keyword evidence="4 7" id="KW-1133">Transmembrane helix</keyword>
<feature type="domain" description="ABC3 transporter permease C-terminal" evidence="8">
    <location>
        <begin position="278"/>
        <end position="403"/>
    </location>
</feature>
<feature type="domain" description="MacB-like periplasmic core" evidence="9">
    <location>
        <begin position="487"/>
        <end position="643"/>
    </location>
</feature>
<feature type="transmembrane region" description="Helical" evidence="7">
    <location>
        <begin position="324"/>
        <end position="349"/>
    </location>
</feature>
<evidence type="ECO:0000256" key="5">
    <source>
        <dbReference type="ARBA" id="ARBA00023136"/>
    </source>
</evidence>
<protein>
    <submittedName>
        <fullName evidence="10">ABC transporter permease</fullName>
    </submittedName>
</protein>
<evidence type="ECO:0000256" key="6">
    <source>
        <dbReference type="ARBA" id="ARBA00038076"/>
    </source>
</evidence>
<dbReference type="EMBL" id="CP063231">
    <property type="protein sequence ID" value="URL59717.1"/>
    <property type="molecule type" value="Genomic_DNA"/>
</dbReference>
<evidence type="ECO:0000256" key="7">
    <source>
        <dbReference type="SAM" id="Phobius"/>
    </source>
</evidence>
<keyword evidence="2" id="KW-1003">Cell membrane</keyword>
<dbReference type="Pfam" id="PF02687">
    <property type="entry name" value="FtsX"/>
    <property type="match status" value="2"/>
</dbReference>
<reference evidence="10" key="1">
    <citation type="submission" date="2020-10" db="EMBL/GenBank/DDBJ databases">
        <title>Whole-genome sequence of Luteibacter sp. EIF3.</title>
        <authorList>
            <person name="Friedrich I."/>
            <person name="Hertel R."/>
            <person name="Daniel R."/>
        </authorList>
    </citation>
    <scope>NUCLEOTIDE SEQUENCE</scope>
    <source>
        <strain evidence="10">EIF3</strain>
    </source>
</reference>